<keyword evidence="1" id="KW-0472">Membrane</keyword>
<accession>A0A8J3XWE8</accession>
<keyword evidence="1" id="KW-1133">Transmembrane helix</keyword>
<gene>
    <name evidence="2" type="ORF">Pth03_00220</name>
</gene>
<evidence type="ECO:0000256" key="1">
    <source>
        <dbReference type="SAM" id="Phobius"/>
    </source>
</evidence>
<dbReference type="EMBL" id="BOOR01000002">
    <property type="protein sequence ID" value="GII51633.1"/>
    <property type="molecule type" value="Genomic_DNA"/>
</dbReference>
<comment type="caution">
    <text evidence="2">The sequence shown here is derived from an EMBL/GenBank/DDBJ whole genome shotgun (WGS) entry which is preliminary data.</text>
</comment>
<feature type="transmembrane region" description="Helical" evidence="1">
    <location>
        <begin position="141"/>
        <end position="167"/>
    </location>
</feature>
<evidence type="ECO:0000313" key="3">
    <source>
        <dbReference type="Proteomes" id="UP000605992"/>
    </source>
</evidence>
<sequence length="233" mass="24067">MTAQHVSARTGGTQVAAGCDPATRVTKSLLAYGVIAGPIYVLTSVIQGLTREGFDFSRHAWSLLENGDLGWIQSADLVVTGLMTIAFAAGLARFLRPGRGGAWAPRLVAMYGAGTAAAGVFRADPAMGFPVGTPEAPGEVTWHGTLHFVVGGIGFACLIAACFVVAARFSAERRGGWAAFSRITGLVFFAGFAGIASGGGNVTLNLAFTASVVFVCAWISAVAVHLYRRAARG</sequence>
<keyword evidence="3" id="KW-1185">Reference proteome</keyword>
<feature type="transmembrane region" description="Helical" evidence="1">
    <location>
        <begin position="206"/>
        <end position="227"/>
    </location>
</feature>
<dbReference type="Pfam" id="PF06197">
    <property type="entry name" value="DUF998"/>
    <property type="match status" value="1"/>
</dbReference>
<dbReference type="RefSeq" id="WP_203941970.1">
    <property type="nucleotide sequence ID" value="NZ_BOOR01000002.1"/>
</dbReference>
<dbReference type="AlphaFoldDB" id="A0A8J3XWE8"/>
<keyword evidence="1" id="KW-0812">Transmembrane</keyword>
<proteinExistence type="predicted"/>
<feature type="transmembrane region" description="Helical" evidence="1">
    <location>
        <begin position="179"/>
        <end position="200"/>
    </location>
</feature>
<evidence type="ECO:0000313" key="2">
    <source>
        <dbReference type="EMBL" id="GII51633.1"/>
    </source>
</evidence>
<feature type="transmembrane region" description="Helical" evidence="1">
    <location>
        <begin position="70"/>
        <end position="91"/>
    </location>
</feature>
<name>A0A8J3XWE8_9ACTN</name>
<evidence type="ECO:0008006" key="4">
    <source>
        <dbReference type="Google" id="ProtNLM"/>
    </source>
</evidence>
<protein>
    <recommendedName>
        <fullName evidence="4">DUF998 domain-containing protein</fullName>
    </recommendedName>
</protein>
<feature type="transmembrane region" description="Helical" evidence="1">
    <location>
        <begin position="103"/>
        <end position="121"/>
    </location>
</feature>
<dbReference type="InterPro" id="IPR009339">
    <property type="entry name" value="DUF998"/>
</dbReference>
<reference evidence="2" key="1">
    <citation type="submission" date="2021-01" db="EMBL/GenBank/DDBJ databases">
        <title>Whole genome shotgun sequence of Planotetraspora thailandica NBRC 104271.</title>
        <authorList>
            <person name="Komaki H."/>
            <person name="Tamura T."/>
        </authorList>
    </citation>
    <scope>NUCLEOTIDE SEQUENCE</scope>
    <source>
        <strain evidence="2">NBRC 104271</strain>
    </source>
</reference>
<organism evidence="2 3">
    <name type="scientific">Planotetraspora thailandica</name>
    <dbReference type="NCBI Taxonomy" id="487172"/>
    <lineage>
        <taxon>Bacteria</taxon>
        <taxon>Bacillati</taxon>
        <taxon>Actinomycetota</taxon>
        <taxon>Actinomycetes</taxon>
        <taxon>Streptosporangiales</taxon>
        <taxon>Streptosporangiaceae</taxon>
        <taxon>Planotetraspora</taxon>
    </lineage>
</organism>
<dbReference type="Proteomes" id="UP000605992">
    <property type="component" value="Unassembled WGS sequence"/>
</dbReference>
<feature type="transmembrane region" description="Helical" evidence="1">
    <location>
        <begin position="29"/>
        <end position="50"/>
    </location>
</feature>